<evidence type="ECO:0000256" key="1">
    <source>
        <dbReference type="SAM" id="MobiDB-lite"/>
    </source>
</evidence>
<dbReference type="Pfam" id="PF10419">
    <property type="entry name" value="TFIIIC_sub6"/>
    <property type="match status" value="1"/>
</dbReference>
<name>A0A4S9BU79_AURPU</name>
<dbReference type="Gene3D" id="2.60.40.4370">
    <property type="match status" value="1"/>
</dbReference>
<evidence type="ECO:0000259" key="2">
    <source>
        <dbReference type="Pfam" id="PF10419"/>
    </source>
</evidence>
<reference evidence="3 4" key="1">
    <citation type="submission" date="2018-10" db="EMBL/GenBank/DDBJ databases">
        <title>Fifty Aureobasidium pullulans genomes reveal a recombining polyextremotolerant generalist.</title>
        <authorList>
            <person name="Gostincar C."/>
            <person name="Turk M."/>
            <person name="Zajc J."/>
            <person name="Gunde-Cimerman N."/>
        </authorList>
    </citation>
    <scope>NUCLEOTIDE SEQUENCE [LARGE SCALE GENOMIC DNA]</scope>
    <source>
        <strain evidence="3 4">EXF-10507</strain>
    </source>
</reference>
<dbReference type="InterPro" id="IPR019481">
    <property type="entry name" value="TFIIIC_triple_barrel"/>
</dbReference>
<feature type="compositionally biased region" description="Acidic residues" evidence="1">
    <location>
        <begin position="311"/>
        <end position="325"/>
    </location>
</feature>
<gene>
    <name evidence="3" type="ORF">D6D15_00987</name>
</gene>
<proteinExistence type="predicted"/>
<comment type="caution">
    <text evidence="3">The sequence shown here is derived from an EMBL/GenBank/DDBJ whole genome shotgun (WGS) entry which is preliminary data.</text>
</comment>
<accession>A0A4S9BU79</accession>
<feature type="domain" description="Transcription factor TFIIIC triple barrel" evidence="2">
    <location>
        <begin position="33"/>
        <end position="169"/>
    </location>
</feature>
<protein>
    <recommendedName>
        <fullName evidence="2">Transcription factor TFIIIC triple barrel domain-containing protein</fullName>
    </recommendedName>
</protein>
<dbReference type="EMBL" id="QZAR01000008">
    <property type="protein sequence ID" value="THW96486.1"/>
    <property type="molecule type" value="Genomic_DNA"/>
</dbReference>
<feature type="region of interest" description="Disordered" evidence="1">
    <location>
        <begin position="48"/>
        <end position="95"/>
    </location>
</feature>
<evidence type="ECO:0000313" key="4">
    <source>
        <dbReference type="Proteomes" id="UP000304928"/>
    </source>
</evidence>
<evidence type="ECO:0000313" key="3">
    <source>
        <dbReference type="EMBL" id="THW96486.1"/>
    </source>
</evidence>
<dbReference type="Proteomes" id="UP000304928">
    <property type="component" value="Unassembled WGS sequence"/>
</dbReference>
<feature type="compositionally biased region" description="Polar residues" evidence="1">
    <location>
        <begin position="432"/>
        <end position="446"/>
    </location>
</feature>
<dbReference type="AlphaFoldDB" id="A0A4S9BU79"/>
<feature type="compositionally biased region" description="Polar residues" evidence="1">
    <location>
        <begin position="59"/>
        <end position="70"/>
    </location>
</feature>
<feature type="compositionally biased region" description="Basic and acidic residues" evidence="1">
    <location>
        <begin position="263"/>
        <end position="291"/>
    </location>
</feature>
<feature type="compositionally biased region" description="Basic residues" evidence="1">
    <location>
        <begin position="375"/>
        <end position="384"/>
    </location>
</feature>
<feature type="region of interest" description="Disordered" evidence="1">
    <location>
        <begin position="262"/>
        <end position="455"/>
    </location>
</feature>
<sequence length="455" mass="49010">MFICHYTGSMTSTNMAGSEDESEWEYEYDDNATDDFYLTLDLTTHIPPALARDRRSKAQKSTTRGSNKSLANAPGTGNAGSGAKDGAGQNDDEKDTTVERMQIVGLHDRNPIISYNNAIYSCQWATDLATQIFLTPPPTDFDPDHAAIRSTPSFDVLGTSAARVVAIPASIQPRETTLPNPTKAIFAGPETSYTTAEGDVIEHSTTKGLRIGLPSTASAQRTSQAKFLETLSAIKARRGDEDAVPVTNIKVYHAPEGWEEERSDYIEKESARSKRDKAEAAARAKKEKAEQTARLTRLNRRPAYARANTDELVEEEGSGEEEDDDGTKKDEDGNKLVTRKRRTLARGGSRGGAPSGKRLRQSLGLPEARRDSRPKPRPRKKRKLAAVAEEVVEDANEDTAAEGAASAAGPSQDGTSTQAEAEQEDTTMAEASGTQDADNSASQNAEGSAAQDADG</sequence>
<feature type="compositionally biased region" description="Acidic residues" evidence="1">
    <location>
        <begin position="390"/>
        <end position="400"/>
    </location>
</feature>
<organism evidence="3 4">
    <name type="scientific">Aureobasidium pullulans</name>
    <name type="common">Black yeast</name>
    <name type="synonym">Pullularia pullulans</name>
    <dbReference type="NCBI Taxonomy" id="5580"/>
    <lineage>
        <taxon>Eukaryota</taxon>
        <taxon>Fungi</taxon>
        <taxon>Dikarya</taxon>
        <taxon>Ascomycota</taxon>
        <taxon>Pezizomycotina</taxon>
        <taxon>Dothideomycetes</taxon>
        <taxon>Dothideomycetidae</taxon>
        <taxon>Dothideales</taxon>
        <taxon>Saccotheciaceae</taxon>
        <taxon>Aureobasidium</taxon>
    </lineage>
</organism>